<dbReference type="SUPFAM" id="SSF57903">
    <property type="entry name" value="FYVE/PHD zinc finger"/>
    <property type="match status" value="2"/>
</dbReference>
<keyword evidence="1" id="KW-0479">Metal-binding</keyword>
<dbReference type="CDD" id="cd15534">
    <property type="entry name" value="PHD2_PHF12_Rco1"/>
    <property type="match status" value="1"/>
</dbReference>
<dbReference type="STRING" id="6265.A0A0B2VNM4"/>
<dbReference type="Proteomes" id="UP000031036">
    <property type="component" value="Unassembled WGS sequence"/>
</dbReference>
<dbReference type="OrthoDB" id="1919692at2759"/>
<sequence length="550" mass="61153">MNIQNGEVTTARAPVYDPDCGLLDAIEALTAPPSFCNGKTKKAPRWKPPARWKSVNSQYCNACREGGELLCCDRCPASFHLMCHEPPIERSTIPTGKWLCNRCTRAIANNDMNTKGTKKAIKTLTEEEGALLTEAGRNDAAIMGVFERMEGSQDPLAVLADAALAINAQQFALPTSISKDVVSVPFEEMHPPRGPAPSKAMCHVCSVGSEDAPLLQCDFCALCYHLDCLTPPLAVPPKDKWMCPAHVEHFTSARKRRQLPKCVKDLYRKRWKFWKKDELPSKEEQEKWFEGILHMQRMKAATICEDVPSCSQDVKDEDPSEDSDVKEMNEARSEAENCFLSIMQKPKEEDCSMEQGNDDGIVDGAKRLLEEAHKVTSSRDELVKRVERECLRWMEKRSVTREQQLVGALAFQRLQQIAAARMLRTNTPVLAVLKAEGTDAFPVQQMSTSLGTDPECDIDLSFMSPICTAVAPHHADLVFNRVCRRFELSPVGVECVCVDGVFYSESDSTELSPSCACSSLPITPMRGTAFLRHGSIINIGCIRLIFASVF</sequence>
<dbReference type="InterPro" id="IPR019786">
    <property type="entry name" value="Zinc_finger_PHD-type_CS"/>
</dbReference>
<dbReference type="PROSITE" id="PS01359">
    <property type="entry name" value="ZF_PHD_1"/>
    <property type="match status" value="1"/>
</dbReference>
<dbReference type="PANTHER" id="PTHR47636:SF1">
    <property type="entry name" value="TRANSCRIPTIONAL REGULATORY PROTEIN RCO1"/>
    <property type="match status" value="1"/>
</dbReference>
<dbReference type="InterPro" id="IPR019787">
    <property type="entry name" value="Znf_PHD-finger"/>
</dbReference>
<dbReference type="EMBL" id="JPKZ01000860">
    <property type="protein sequence ID" value="KHN85116.1"/>
    <property type="molecule type" value="Genomic_DNA"/>
</dbReference>
<dbReference type="SMART" id="SM00249">
    <property type="entry name" value="PHD"/>
    <property type="match status" value="2"/>
</dbReference>
<dbReference type="CDD" id="cd15533">
    <property type="entry name" value="PHD1_PHF12"/>
    <property type="match status" value="1"/>
</dbReference>
<dbReference type="OMA" id="LMCHEPP"/>
<dbReference type="AlphaFoldDB" id="A0A0B2VNM4"/>
<dbReference type="GO" id="GO:0032221">
    <property type="term" value="C:Rpd3S complex"/>
    <property type="evidence" value="ECO:0007669"/>
    <property type="project" value="TreeGrafter"/>
</dbReference>
<dbReference type="GO" id="GO:0006357">
    <property type="term" value="P:regulation of transcription by RNA polymerase II"/>
    <property type="evidence" value="ECO:0007669"/>
    <property type="project" value="TreeGrafter"/>
</dbReference>
<dbReference type="Pfam" id="PF00628">
    <property type="entry name" value="PHD"/>
    <property type="match status" value="2"/>
</dbReference>
<evidence type="ECO:0000259" key="5">
    <source>
        <dbReference type="PROSITE" id="PS50016"/>
    </source>
</evidence>
<evidence type="ECO:0000256" key="2">
    <source>
        <dbReference type="ARBA" id="ARBA00022771"/>
    </source>
</evidence>
<accession>A0A0B2VNM4</accession>
<keyword evidence="7" id="KW-1185">Reference proteome</keyword>
<dbReference type="PANTHER" id="PTHR47636">
    <property type="entry name" value="TRANSCRIPTIONAL REGULATORY PROTEIN RCO1"/>
    <property type="match status" value="1"/>
</dbReference>
<keyword evidence="2 4" id="KW-0863">Zinc-finger</keyword>
<keyword evidence="3" id="KW-0862">Zinc</keyword>
<protein>
    <submittedName>
        <fullName evidence="6">Uncharacterized protein C2F7.07c</fullName>
    </submittedName>
</protein>
<evidence type="ECO:0000256" key="1">
    <source>
        <dbReference type="ARBA" id="ARBA00022723"/>
    </source>
</evidence>
<proteinExistence type="predicted"/>
<comment type="caution">
    <text evidence="6">The sequence shown here is derived from an EMBL/GenBank/DDBJ whole genome shotgun (WGS) entry which is preliminary data.</text>
</comment>
<name>A0A0B2VNM4_TOXCA</name>
<reference evidence="6 7" key="1">
    <citation type="submission" date="2014-11" db="EMBL/GenBank/DDBJ databases">
        <title>Genetic blueprint of the zoonotic pathogen Toxocara canis.</title>
        <authorList>
            <person name="Zhu X.-Q."/>
            <person name="Korhonen P.K."/>
            <person name="Cai H."/>
            <person name="Young N.D."/>
            <person name="Nejsum P."/>
            <person name="von Samson-Himmelstjerna G."/>
            <person name="Boag P.R."/>
            <person name="Tan P."/>
            <person name="Li Q."/>
            <person name="Min J."/>
            <person name="Yang Y."/>
            <person name="Wang X."/>
            <person name="Fang X."/>
            <person name="Hall R.S."/>
            <person name="Hofmann A."/>
            <person name="Sternberg P.W."/>
            <person name="Jex A.R."/>
            <person name="Gasser R.B."/>
        </authorList>
    </citation>
    <scope>NUCLEOTIDE SEQUENCE [LARGE SCALE GENOMIC DNA]</scope>
    <source>
        <strain evidence="6">PN_DK_2014</strain>
    </source>
</reference>
<dbReference type="InterPro" id="IPR001965">
    <property type="entry name" value="Znf_PHD"/>
</dbReference>
<dbReference type="InterPro" id="IPR013083">
    <property type="entry name" value="Znf_RING/FYVE/PHD"/>
</dbReference>
<evidence type="ECO:0000256" key="3">
    <source>
        <dbReference type="ARBA" id="ARBA00022833"/>
    </source>
</evidence>
<gene>
    <name evidence="6" type="ORF">Tcan_08032</name>
</gene>
<dbReference type="InterPro" id="IPR052819">
    <property type="entry name" value="Chromatin_regulatory_protein"/>
</dbReference>
<feature type="domain" description="PHD-type" evidence="5">
    <location>
        <begin position="57"/>
        <end position="106"/>
    </location>
</feature>
<evidence type="ECO:0000256" key="4">
    <source>
        <dbReference type="PROSITE-ProRule" id="PRU00146"/>
    </source>
</evidence>
<dbReference type="Gene3D" id="3.30.40.10">
    <property type="entry name" value="Zinc/RING finger domain, C3HC4 (zinc finger)"/>
    <property type="match status" value="2"/>
</dbReference>
<dbReference type="GO" id="GO:0008270">
    <property type="term" value="F:zinc ion binding"/>
    <property type="evidence" value="ECO:0007669"/>
    <property type="project" value="UniProtKB-KW"/>
</dbReference>
<evidence type="ECO:0000313" key="6">
    <source>
        <dbReference type="EMBL" id="KHN85116.1"/>
    </source>
</evidence>
<dbReference type="PROSITE" id="PS50016">
    <property type="entry name" value="ZF_PHD_2"/>
    <property type="match status" value="2"/>
</dbReference>
<organism evidence="6 7">
    <name type="scientific">Toxocara canis</name>
    <name type="common">Canine roundworm</name>
    <dbReference type="NCBI Taxonomy" id="6265"/>
    <lineage>
        <taxon>Eukaryota</taxon>
        <taxon>Metazoa</taxon>
        <taxon>Ecdysozoa</taxon>
        <taxon>Nematoda</taxon>
        <taxon>Chromadorea</taxon>
        <taxon>Rhabditida</taxon>
        <taxon>Spirurina</taxon>
        <taxon>Ascaridomorpha</taxon>
        <taxon>Ascaridoidea</taxon>
        <taxon>Toxocaridae</taxon>
        <taxon>Toxocara</taxon>
    </lineage>
</organism>
<feature type="domain" description="PHD-type" evidence="5">
    <location>
        <begin position="199"/>
        <end position="249"/>
    </location>
</feature>
<evidence type="ECO:0000313" key="7">
    <source>
        <dbReference type="Proteomes" id="UP000031036"/>
    </source>
</evidence>
<dbReference type="InterPro" id="IPR011011">
    <property type="entry name" value="Znf_FYVE_PHD"/>
</dbReference>